<accession>A0ABN8CMP5</accession>
<evidence type="ECO:0000313" key="1">
    <source>
        <dbReference type="EMBL" id="CAH0513708.1"/>
    </source>
</evidence>
<comment type="caution">
    <text evidence="1">The sequence shown here is derived from an EMBL/GenBank/DDBJ whole genome shotgun (WGS) entry which is preliminary data.</text>
</comment>
<dbReference type="EMBL" id="CAKLCB010000020">
    <property type="protein sequence ID" value="CAH0513708.1"/>
    <property type="molecule type" value="Genomic_DNA"/>
</dbReference>
<keyword evidence="2" id="KW-1185">Reference proteome</keyword>
<proteinExistence type="predicted"/>
<protein>
    <submittedName>
        <fullName evidence="1">Uncharacterized protein</fullName>
    </submittedName>
</protein>
<name>A0ABN8CMP5_9STRA</name>
<evidence type="ECO:0000313" key="2">
    <source>
        <dbReference type="Proteomes" id="UP001158986"/>
    </source>
</evidence>
<dbReference type="Proteomes" id="UP001158986">
    <property type="component" value="Unassembled WGS sequence"/>
</dbReference>
<sequence>MMSKLLSWNDTLFLVRCELGKLQIERVGVDIEKKKVLLHCCNTIGQNKAITLPVDARLVAANEVDDLISATRYPVLVFLSLQEPPQNSFTSSKCRQTIKNATIAVSSNNAVIKSASTWLLFYTLYQSDNVDEIQLRFINMIKVSIQVGNKDSAVGRKNINMLQGFVMDGPHMLIYHYCSQHLMLLHLQRAIHGGDSLTFIEPLNVVHGIKDDTLEAFQVVSCTYVSELHSARPHILIHTLRQLPFSSSDTHTWSVVDLDYSKDEFISMKQASLCQYLPVFSSTTEGIETTAKLEQITCCCFIFEPTQKDFAASSSCDTDAFTSWGRTLRIRSAQTSVGVSTLVVTGTTSNTIYVHANEILLVSYVLSAQPAEIRSLCEDNSDHRHVLFVRCEDENRSFFILKFSSQGEHLSMELLLSFEHVGYAQIGYFSGTHVSDRSNQILLLNDVRGMFDIGDTMDIIGNEGGMHKFLDHKQLVKRSVLVVQKTLLPVIKLSCHRLRLHEVKKTKHGSRLCKRTRNNDSVSLDDTKAGTFCYIERIQKASSRDIIANHIEPVQDDAGGNGAASRAQLEKLANSFSARLSNGLQGLERLQIIVRDKVSLVYQLNQHIARLWQKIQASASYPNEHLVLLPFSAQEVDNRGMDFQVHVDMETIVCSTTDFRNDAEDETMMPARTSFSDDLKLKKQVLLEQLTLLEYVPSSSHVHAEVVLRNLSDFVFYDCYVFLTARNGRQTPAQGWRCLSSVVPEFCPARDMIKHTIRQQKESRFQLSFHFATSDPFLRERRPLEVMLWLHLRPSEDDSVFKTTLACNPSELALAIASVNIYLYDLIGISRGLRTPFRSNESGDLSTLQEQTQLLFISSGSNLVSWLRKIISELPTCTDFIIGRTLALISISVKSRVGVLYDINRIVASLPPDVHVMHNPFQHAYLRALQRVLCSMRQEILTIRHQGVHDTEKMDEMYGAGKNYKDRTQNAEDCDPASFYRMVQCNTDLYANRWLQKLQKRVDFQLIWIDAGTNDL</sequence>
<reference evidence="1 2" key="1">
    <citation type="submission" date="2021-11" db="EMBL/GenBank/DDBJ databases">
        <authorList>
            <person name="Islam A."/>
            <person name="Islam S."/>
            <person name="Flora M.S."/>
            <person name="Rahman M."/>
            <person name="Ziaur R.M."/>
            <person name="Epstein J.H."/>
            <person name="Hassan M."/>
            <person name="Klassen M."/>
            <person name="Woodard K."/>
            <person name="Webb A."/>
            <person name="Webby R.J."/>
            <person name="El Zowalaty M.E."/>
        </authorList>
    </citation>
    <scope>NUCLEOTIDE SEQUENCE [LARGE SCALE GENOMIC DNA]</scope>
    <source>
        <strain evidence="1">Pbs1</strain>
    </source>
</reference>
<organism evidence="1 2">
    <name type="scientific">Peronospora belbahrii</name>
    <dbReference type="NCBI Taxonomy" id="622444"/>
    <lineage>
        <taxon>Eukaryota</taxon>
        <taxon>Sar</taxon>
        <taxon>Stramenopiles</taxon>
        <taxon>Oomycota</taxon>
        <taxon>Peronosporomycetes</taxon>
        <taxon>Peronosporales</taxon>
        <taxon>Peronosporaceae</taxon>
        <taxon>Peronospora</taxon>
    </lineage>
</organism>
<gene>
    <name evidence="1" type="ORF">PBS001_LOCUS510</name>
</gene>